<keyword evidence="1" id="KW-0732">Signal</keyword>
<organism evidence="3 4">
    <name type="scientific">Phaeocystidibacter marisrubri</name>
    <dbReference type="NCBI Taxonomy" id="1577780"/>
    <lineage>
        <taxon>Bacteria</taxon>
        <taxon>Pseudomonadati</taxon>
        <taxon>Bacteroidota</taxon>
        <taxon>Flavobacteriia</taxon>
        <taxon>Flavobacteriales</taxon>
        <taxon>Phaeocystidibacteraceae</taxon>
        <taxon>Phaeocystidibacter</taxon>
    </lineage>
</organism>
<sequence>MKAFLVSLFVVLCPWNAQSQDVQIENELGTFHAHWKRAAGGAVVVIIPGSGTVDRFGNSGSVKGNNLLYLSDSLQLRGISVLSTDKLSASESKPINIDSLTYDSFVALANEWVDVAKDSGYSKIYVLGHSQGSLTALILGNQRDDLAGVISLCGAGQPIQEILKVQLAAQFPPEQMDGIRLALDSVAMGESPKSPSPFLNGLFNPSQYPFLKSWMDYDPCIFAAQINCPLLILSGENDIQVPVSEGELLHNCNPASQNIVIPGMGHMLKKSVKLRVLALQHYGNAELPVIHELPETIEAFIESN</sequence>
<protein>
    <submittedName>
        <fullName evidence="3">Alpha/beta hydrolase</fullName>
    </submittedName>
</protein>
<feature type="signal peptide" evidence="1">
    <location>
        <begin position="1"/>
        <end position="19"/>
    </location>
</feature>
<gene>
    <name evidence="3" type="ORF">F8C82_05365</name>
</gene>
<dbReference type="PANTHER" id="PTHR43265">
    <property type="entry name" value="ESTERASE ESTD"/>
    <property type="match status" value="1"/>
</dbReference>
<dbReference type="InterPro" id="IPR053145">
    <property type="entry name" value="AB_hydrolase_Est10"/>
</dbReference>
<dbReference type="InterPro" id="IPR029058">
    <property type="entry name" value="AB_hydrolase_fold"/>
</dbReference>
<evidence type="ECO:0000259" key="2">
    <source>
        <dbReference type="Pfam" id="PF00561"/>
    </source>
</evidence>
<dbReference type="PANTHER" id="PTHR43265:SF1">
    <property type="entry name" value="ESTERASE ESTD"/>
    <property type="match status" value="1"/>
</dbReference>
<evidence type="ECO:0000313" key="3">
    <source>
        <dbReference type="EMBL" id="KAB2817833.1"/>
    </source>
</evidence>
<reference evidence="3 4" key="1">
    <citation type="submission" date="2019-10" db="EMBL/GenBank/DDBJ databases">
        <title>Genome sequence of Phaeocystidibacter marisrubri JCM30614 (type strain).</title>
        <authorList>
            <person name="Bowman J.P."/>
        </authorList>
    </citation>
    <scope>NUCLEOTIDE SEQUENCE [LARGE SCALE GENOMIC DNA]</scope>
    <source>
        <strain evidence="3 4">JCM 30614</strain>
    </source>
</reference>
<comment type="caution">
    <text evidence="3">The sequence shown here is derived from an EMBL/GenBank/DDBJ whole genome shotgun (WGS) entry which is preliminary data.</text>
</comment>
<name>A0A6L3ZJK3_9FLAO</name>
<evidence type="ECO:0000313" key="4">
    <source>
        <dbReference type="Proteomes" id="UP000484164"/>
    </source>
</evidence>
<dbReference type="InterPro" id="IPR000073">
    <property type="entry name" value="AB_hydrolase_1"/>
</dbReference>
<accession>A0A6L3ZJK3</accession>
<dbReference type="RefSeq" id="WP_151692521.1">
    <property type="nucleotide sequence ID" value="NZ_BMGX01000002.1"/>
</dbReference>
<evidence type="ECO:0000256" key="1">
    <source>
        <dbReference type="SAM" id="SignalP"/>
    </source>
</evidence>
<dbReference type="OrthoDB" id="9809549at2"/>
<dbReference type="SUPFAM" id="SSF53474">
    <property type="entry name" value="alpha/beta-Hydrolases"/>
    <property type="match status" value="1"/>
</dbReference>
<dbReference type="Proteomes" id="UP000484164">
    <property type="component" value="Unassembled WGS sequence"/>
</dbReference>
<dbReference type="Pfam" id="PF00561">
    <property type="entry name" value="Abhydrolase_1"/>
    <property type="match status" value="1"/>
</dbReference>
<dbReference type="GO" id="GO:0052689">
    <property type="term" value="F:carboxylic ester hydrolase activity"/>
    <property type="evidence" value="ECO:0007669"/>
    <property type="project" value="TreeGrafter"/>
</dbReference>
<dbReference type="Gene3D" id="3.40.50.1820">
    <property type="entry name" value="alpha/beta hydrolase"/>
    <property type="match status" value="1"/>
</dbReference>
<feature type="domain" description="AB hydrolase-1" evidence="2">
    <location>
        <begin position="90"/>
        <end position="190"/>
    </location>
</feature>
<proteinExistence type="predicted"/>
<dbReference type="AlphaFoldDB" id="A0A6L3ZJK3"/>
<keyword evidence="3" id="KW-0378">Hydrolase</keyword>
<feature type="chain" id="PRO_5026938693" evidence="1">
    <location>
        <begin position="20"/>
        <end position="304"/>
    </location>
</feature>
<keyword evidence="4" id="KW-1185">Reference proteome</keyword>
<dbReference type="EMBL" id="WBVQ01000001">
    <property type="protein sequence ID" value="KAB2817833.1"/>
    <property type="molecule type" value="Genomic_DNA"/>
</dbReference>